<keyword evidence="3" id="KW-1185">Reference proteome</keyword>
<dbReference type="PANTHER" id="PTHR47331">
    <property type="entry name" value="PHD-TYPE DOMAIN-CONTAINING PROTEIN"/>
    <property type="match status" value="1"/>
</dbReference>
<dbReference type="InterPro" id="IPR040676">
    <property type="entry name" value="DUF5641"/>
</dbReference>
<sequence length="343" mass="39067">MVELPVERMTPSRPFSKVGLDYAGPLIMKPNVPKSKTKLKSYICVFVCMSTKAVPLEAVSDLSSAAFLAALKRFVERRGLPSDVYSDNGKNFKGVANYLKQLFQIIRSETIQNFATSHFIHWHFIPPYSPHFGGLWESAVKLTKAHLIKACKTTILNFEELTTLLCQIEACLNSRPLTPLFSDPSDDSSYSRSFYHISPILEIPERENSSNLTLSSRWTLIQQMKQEFWKRWSRDYLHHLQNRPKWITPRADLKIGDLVVIHDPQAPPLQWKLGRINCTHPGPALRIRVVSIRTQDGEIQRPISTVTLLLPAGENVQVSQDYNSKSCRHRVTPETGDCLKELT</sequence>
<dbReference type="PROSITE" id="PS50994">
    <property type="entry name" value="INTEGRASE"/>
    <property type="match status" value="1"/>
</dbReference>
<comment type="caution">
    <text evidence="2">The sequence shown here is derived from an EMBL/GenBank/DDBJ whole genome shotgun (WGS) entry which is preliminary data.</text>
</comment>
<dbReference type="SUPFAM" id="SSF53098">
    <property type="entry name" value="Ribonuclease H-like"/>
    <property type="match status" value="1"/>
</dbReference>
<accession>A0A8X6W0D0</accession>
<organism evidence="2 3">
    <name type="scientific">Trichonephila clavipes</name>
    <name type="common">Golden silk orbweaver</name>
    <name type="synonym">Nephila clavipes</name>
    <dbReference type="NCBI Taxonomy" id="2585209"/>
    <lineage>
        <taxon>Eukaryota</taxon>
        <taxon>Metazoa</taxon>
        <taxon>Ecdysozoa</taxon>
        <taxon>Arthropoda</taxon>
        <taxon>Chelicerata</taxon>
        <taxon>Arachnida</taxon>
        <taxon>Araneae</taxon>
        <taxon>Araneomorphae</taxon>
        <taxon>Entelegynae</taxon>
        <taxon>Araneoidea</taxon>
        <taxon>Nephilidae</taxon>
        <taxon>Trichonephila</taxon>
    </lineage>
</organism>
<dbReference type="PANTHER" id="PTHR47331:SF1">
    <property type="entry name" value="GAG-LIKE PROTEIN"/>
    <property type="match status" value="1"/>
</dbReference>
<feature type="domain" description="Integrase catalytic" evidence="1">
    <location>
        <begin position="10"/>
        <end position="192"/>
    </location>
</feature>
<dbReference type="Gene3D" id="3.30.420.10">
    <property type="entry name" value="Ribonuclease H-like superfamily/Ribonuclease H"/>
    <property type="match status" value="1"/>
</dbReference>
<dbReference type="Pfam" id="PF18701">
    <property type="entry name" value="DUF5641"/>
    <property type="match status" value="1"/>
</dbReference>
<dbReference type="GO" id="GO:0015074">
    <property type="term" value="P:DNA integration"/>
    <property type="evidence" value="ECO:0007669"/>
    <property type="project" value="InterPro"/>
</dbReference>
<dbReference type="Pfam" id="PF00665">
    <property type="entry name" value="rve"/>
    <property type="match status" value="1"/>
</dbReference>
<dbReference type="AlphaFoldDB" id="A0A8X6W0D0"/>
<dbReference type="InterPro" id="IPR036397">
    <property type="entry name" value="RNaseH_sf"/>
</dbReference>
<evidence type="ECO:0000313" key="2">
    <source>
        <dbReference type="EMBL" id="GFY25750.1"/>
    </source>
</evidence>
<dbReference type="GO" id="GO:0003676">
    <property type="term" value="F:nucleic acid binding"/>
    <property type="evidence" value="ECO:0007669"/>
    <property type="project" value="InterPro"/>
</dbReference>
<protein>
    <submittedName>
        <fullName evidence="2">Integrase catalytic domain-containing protein</fullName>
    </submittedName>
</protein>
<reference evidence="2" key="1">
    <citation type="submission" date="2020-08" db="EMBL/GenBank/DDBJ databases">
        <title>Multicomponent nature underlies the extraordinary mechanical properties of spider dragline silk.</title>
        <authorList>
            <person name="Kono N."/>
            <person name="Nakamura H."/>
            <person name="Mori M."/>
            <person name="Yoshida Y."/>
            <person name="Ohtoshi R."/>
            <person name="Malay A.D."/>
            <person name="Moran D.A.P."/>
            <person name="Tomita M."/>
            <person name="Numata K."/>
            <person name="Arakawa K."/>
        </authorList>
    </citation>
    <scope>NUCLEOTIDE SEQUENCE</scope>
</reference>
<evidence type="ECO:0000313" key="3">
    <source>
        <dbReference type="Proteomes" id="UP000887159"/>
    </source>
</evidence>
<evidence type="ECO:0000259" key="1">
    <source>
        <dbReference type="PROSITE" id="PS50994"/>
    </source>
</evidence>
<proteinExistence type="predicted"/>
<dbReference type="EMBL" id="BMAU01021372">
    <property type="protein sequence ID" value="GFY25750.1"/>
    <property type="molecule type" value="Genomic_DNA"/>
</dbReference>
<gene>
    <name evidence="2" type="primary">AVEN_56053_1</name>
    <name evidence="2" type="ORF">TNCV_3060811</name>
</gene>
<dbReference type="InterPro" id="IPR012337">
    <property type="entry name" value="RNaseH-like_sf"/>
</dbReference>
<dbReference type="InterPro" id="IPR001584">
    <property type="entry name" value="Integrase_cat-core"/>
</dbReference>
<name>A0A8X6W0D0_TRICX</name>
<dbReference type="Proteomes" id="UP000887159">
    <property type="component" value="Unassembled WGS sequence"/>
</dbReference>